<dbReference type="InterPro" id="IPR004046">
    <property type="entry name" value="GST_C"/>
</dbReference>
<dbReference type="InterPro" id="IPR036282">
    <property type="entry name" value="Glutathione-S-Trfase_C_sf"/>
</dbReference>
<evidence type="ECO:0000313" key="7">
    <source>
        <dbReference type="EMBL" id="QTW43621.1"/>
    </source>
</evidence>
<dbReference type="CDD" id="cd03039">
    <property type="entry name" value="GST_N_Sigma_like"/>
    <property type="match status" value="1"/>
</dbReference>
<comment type="similarity">
    <text evidence="3">Belongs to the GST superfamily. Sigma family.</text>
</comment>
<name>A0A8B0MFC9_EURAF</name>
<evidence type="ECO:0000256" key="4">
    <source>
        <dbReference type="ARBA" id="ARBA00047960"/>
    </source>
</evidence>
<dbReference type="PROSITE" id="PS50405">
    <property type="entry name" value="GST_CTER"/>
    <property type="match status" value="1"/>
</dbReference>
<organism evidence="7">
    <name type="scientific">Eurytemora affinis</name>
    <name type="common">Copepod</name>
    <name type="synonym">Temora affinis</name>
    <dbReference type="NCBI Taxonomy" id="88015"/>
    <lineage>
        <taxon>Eukaryota</taxon>
        <taxon>Metazoa</taxon>
        <taxon>Ecdysozoa</taxon>
        <taxon>Arthropoda</taxon>
        <taxon>Crustacea</taxon>
        <taxon>Multicrustacea</taxon>
        <taxon>Hexanauplia</taxon>
        <taxon>Copepoda</taxon>
        <taxon>Calanoida</taxon>
        <taxon>Temoridae</taxon>
        <taxon>Eurytemora</taxon>
    </lineage>
</organism>
<evidence type="ECO:0000259" key="5">
    <source>
        <dbReference type="PROSITE" id="PS50404"/>
    </source>
</evidence>
<dbReference type="Gene3D" id="1.20.1050.10">
    <property type="match status" value="1"/>
</dbReference>
<protein>
    <recommendedName>
        <fullName evidence="1">glutathione transferase</fullName>
        <ecNumber evidence="1">2.5.1.18</ecNumber>
    </recommendedName>
</protein>
<dbReference type="CDD" id="cd03192">
    <property type="entry name" value="GST_C_Sigma_like"/>
    <property type="match status" value="1"/>
</dbReference>
<dbReference type="InterPro" id="IPR050213">
    <property type="entry name" value="GST_superfamily"/>
</dbReference>
<evidence type="ECO:0000256" key="1">
    <source>
        <dbReference type="ARBA" id="ARBA00012452"/>
    </source>
</evidence>
<reference evidence="7" key="1">
    <citation type="submission" date="2020-10" db="EMBL/GenBank/DDBJ databases">
        <authorList>
            <person name="Kim D.-H."/>
        </authorList>
    </citation>
    <scope>NUCLEOTIDE SEQUENCE</scope>
</reference>
<dbReference type="SFLD" id="SFLDG00363">
    <property type="entry name" value="AMPS_(cytGST):_Alpha-__Mu-__Pi"/>
    <property type="match status" value="1"/>
</dbReference>
<dbReference type="EC" id="2.5.1.18" evidence="1"/>
<dbReference type="GO" id="GO:0006749">
    <property type="term" value="P:glutathione metabolic process"/>
    <property type="evidence" value="ECO:0007669"/>
    <property type="project" value="TreeGrafter"/>
</dbReference>
<dbReference type="OrthoDB" id="414243at2759"/>
<dbReference type="SFLD" id="SFLDS00019">
    <property type="entry name" value="Glutathione_Transferase_(cytos"/>
    <property type="match status" value="1"/>
</dbReference>
<dbReference type="SFLD" id="SFLDG01205">
    <property type="entry name" value="AMPS.1"/>
    <property type="match status" value="1"/>
</dbReference>
<feature type="domain" description="GST N-terminal" evidence="5">
    <location>
        <begin position="3"/>
        <end position="80"/>
    </location>
</feature>
<keyword evidence="2" id="KW-0808">Transferase</keyword>
<dbReference type="InterPro" id="IPR040079">
    <property type="entry name" value="Glutathione_S-Trfase"/>
</dbReference>
<proteinExistence type="evidence at transcript level"/>
<dbReference type="EMBL" id="MW149321">
    <property type="protein sequence ID" value="QTW43621.1"/>
    <property type="molecule type" value="mRNA"/>
</dbReference>
<dbReference type="SUPFAM" id="SSF52833">
    <property type="entry name" value="Thioredoxin-like"/>
    <property type="match status" value="1"/>
</dbReference>
<evidence type="ECO:0000259" key="6">
    <source>
        <dbReference type="PROSITE" id="PS50405"/>
    </source>
</evidence>
<dbReference type="PANTHER" id="PTHR11571">
    <property type="entry name" value="GLUTATHIONE S-TRANSFERASE"/>
    <property type="match status" value="1"/>
</dbReference>
<dbReference type="AlphaFoldDB" id="A0A8B0MFC9"/>
<dbReference type="Pfam" id="PF02798">
    <property type="entry name" value="GST_N"/>
    <property type="match status" value="1"/>
</dbReference>
<dbReference type="GO" id="GO:0004364">
    <property type="term" value="F:glutathione transferase activity"/>
    <property type="evidence" value="ECO:0007669"/>
    <property type="project" value="UniProtKB-EC"/>
</dbReference>
<dbReference type="InterPro" id="IPR004045">
    <property type="entry name" value="Glutathione_S-Trfase_N"/>
</dbReference>
<feature type="domain" description="GST C-terminal" evidence="6">
    <location>
        <begin position="82"/>
        <end position="217"/>
    </location>
</feature>
<evidence type="ECO:0000256" key="3">
    <source>
        <dbReference type="ARBA" id="ARBA00038317"/>
    </source>
</evidence>
<dbReference type="Gene3D" id="3.40.30.10">
    <property type="entry name" value="Glutaredoxin"/>
    <property type="match status" value="1"/>
</dbReference>
<dbReference type="Pfam" id="PF14497">
    <property type="entry name" value="GST_C_3"/>
    <property type="match status" value="1"/>
</dbReference>
<accession>A0A8B0MFC9</accession>
<sequence>MGPAVKFTYFDLLGKGELIRLLLTKGGVDFEDDRVSFADWGNIKPTTTFGQLPMMTWDGLEMAQSHAIVRYVAKKVGLAGKTEEDFLQADMILEHTNDIWKDMPGLRFAAPDVKQAKAEEFLKNTWPKFLDGAEKMLKMRGGEWYAGNQLTFADFAMYMVLFFISWPEEKGFQDVTGCDGRFKLLDNYPLAKANFIKIQNIPEIKKYLGSRKPGNPPGL</sequence>
<dbReference type="SUPFAM" id="SSF47616">
    <property type="entry name" value="GST C-terminal domain-like"/>
    <property type="match status" value="1"/>
</dbReference>
<dbReference type="PROSITE" id="PS50404">
    <property type="entry name" value="GST_NTER"/>
    <property type="match status" value="1"/>
</dbReference>
<dbReference type="InterPro" id="IPR036249">
    <property type="entry name" value="Thioredoxin-like_sf"/>
</dbReference>
<evidence type="ECO:0000256" key="2">
    <source>
        <dbReference type="ARBA" id="ARBA00022679"/>
    </source>
</evidence>
<reference evidence="7" key="2">
    <citation type="journal article" name="Mar. Pollut. Bull.">
        <title>The genome of the European estuarine calanoid copepod Eurytemora affinis: Potential use in molecular ecotoxicology.</title>
        <authorList>
            <person name="Choi B.S."/>
            <person name="Kim D.H."/>
            <person name="Kim M.S."/>
            <person name="Park J.C."/>
            <person name="Lee Y.H."/>
            <person name="Kim H.J."/>
            <person name="Jeong C.B."/>
            <person name="Hagiwara A."/>
            <person name="Souissi S."/>
            <person name="Lee J.S."/>
        </authorList>
    </citation>
    <scope>NUCLEOTIDE SEQUENCE</scope>
</reference>
<dbReference type="PANTHER" id="PTHR11571:SF224">
    <property type="entry name" value="HEMATOPOIETIC PROSTAGLANDIN D SYNTHASE"/>
    <property type="match status" value="1"/>
</dbReference>
<dbReference type="InterPro" id="IPR010987">
    <property type="entry name" value="Glutathione-S-Trfase_C-like"/>
</dbReference>
<comment type="catalytic activity">
    <reaction evidence="4">
        <text>RX + glutathione = an S-substituted glutathione + a halide anion + H(+)</text>
        <dbReference type="Rhea" id="RHEA:16437"/>
        <dbReference type="ChEBI" id="CHEBI:15378"/>
        <dbReference type="ChEBI" id="CHEBI:16042"/>
        <dbReference type="ChEBI" id="CHEBI:17792"/>
        <dbReference type="ChEBI" id="CHEBI:57925"/>
        <dbReference type="ChEBI" id="CHEBI:90779"/>
        <dbReference type="EC" id="2.5.1.18"/>
    </reaction>
</comment>